<keyword evidence="2" id="KW-1185">Reference proteome</keyword>
<dbReference type="AlphaFoldDB" id="A0A4C1XFC2"/>
<proteinExistence type="predicted"/>
<sequence>MEFSEKNRISDGEVIGPPEFPITGRNAIAEAATTRLYSARMWYLINEADPFSCCSYSSYTGCQKARAVNVRRRGRGGALQCKEMQFLQLKKKLTRIT</sequence>
<comment type="caution">
    <text evidence="1">The sequence shown here is derived from an EMBL/GenBank/DDBJ whole genome shotgun (WGS) entry which is preliminary data.</text>
</comment>
<organism evidence="1 2">
    <name type="scientific">Eumeta variegata</name>
    <name type="common">Bagworm moth</name>
    <name type="synonym">Eumeta japonica</name>
    <dbReference type="NCBI Taxonomy" id="151549"/>
    <lineage>
        <taxon>Eukaryota</taxon>
        <taxon>Metazoa</taxon>
        <taxon>Ecdysozoa</taxon>
        <taxon>Arthropoda</taxon>
        <taxon>Hexapoda</taxon>
        <taxon>Insecta</taxon>
        <taxon>Pterygota</taxon>
        <taxon>Neoptera</taxon>
        <taxon>Endopterygota</taxon>
        <taxon>Lepidoptera</taxon>
        <taxon>Glossata</taxon>
        <taxon>Ditrysia</taxon>
        <taxon>Tineoidea</taxon>
        <taxon>Psychidae</taxon>
        <taxon>Oiketicinae</taxon>
        <taxon>Eumeta</taxon>
    </lineage>
</organism>
<dbReference type="Proteomes" id="UP000299102">
    <property type="component" value="Unassembled WGS sequence"/>
</dbReference>
<dbReference type="EMBL" id="BGZK01000823">
    <property type="protein sequence ID" value="GBP61790.1"/>
    <property type="molecule type" value="Genomic_DNA"/>
</dbReference>
<name>A0A4C1XFC2_EUMVA</name>
<protein>
    <submittedName>
        <fullName evidence="1">Uncharacterized protein</fullName>
    </submittedName>
</protein>
<evidence type="ECO:0000313" key="2">
    <source>
        <dbReference type="Proteomes" id="UP000299102"/>
    </source>
</evidence>
<gene>
    <name evidence="1" type="ORF">EVAR_88713_1</name>
</gene>
<reference evidence="1 2" key="1">
    <citation type="journal article" date="2019" name="Commun. Biol.">
        <title>The bagworm genome reveals a unique fibroin gene that provides high tensile strength.</title>
        <authorList>
            <person name="Kono N."/>
            <person name="Nakamura H."/>
            <person name="Ohtoshi R."/>
            <person name="Tomita M."/>
            <person name="Numata K."/>
            <person name="Arakawa K."/>
        </authorList>
    </citation>
    <scope>NUCLEOTIDE SEQUENCE [LARGE SCALE GENOMIC DNA]</scope>
</reference>
<accession>A0A4C1XFC2</accession>
<evidence type="ECO:0000313" key="1">
    <source>
        <dbReference type="EMBL" id="GBP61790.1"/>
    </source>
</evidence>